<reference evidence="4" key="1">
    <citation type="submission" date="2016-11" db="EMBL/GenBank/DDBJ databases">
        <authorList>
            <person name="Varghese N."/>
            <person name="Submissions S."/>
        </authorList>
    </citation>
    <scope>NUCLEOTIDE SEQUENCE [LARGE SCALE GENOMIC DNA]</scope>
    <source>
        <strain evidence="4">DSM 16579</strain>
    </source>
</reference>
<dbReference type="PANTHER" id="PTHR33376">
    <property type="match status" value="1"/>
</dbReference>
<keyword evidence="1 2" id="KW-0732">Signal</keyword>
<accession>A0A1M4V3C5</accession>
<dbReference type="RefSeq" id="WP_072838195.1">
    <property type="nucleotide sequence ID" value="NZ_FQVF01000003.1"/>
</dbReference>
<proteinExistence type="predicted"/>
<dbReference type="OrthoDB" id="9177965at2"/>
<protein>
    <submittedName>
        <fullName evidence="3">TRAP-type C4-dicarboxylate transport system, substrate-binding protein</fullName>
    </submittedName>
</protein>
<dbReference type="GO" id="GO:0055085">
    <property type="term" value="P:transmembrane transport"/>
    <property type="evidence" value="ECO:0007669"/>
    <property type="project" value="InterPro"/>
</dbReference>
<evidence type="ECO:0000256" key="1">
    <source>
        <dbReference type="ARBA" id="ARBA00022729"/>
    </source>
</evidence>
<organism evidence="3 4">
    <name type="scientific">Marinomonas polaris DSM 16579</name>
    <dbReference type="NCBI Taxonomy" id="1122206"/>
    <lineage>
        <taxon>Bacteria</taxon>
        <taxon>Pseudomonadati</taxon>
        <taxon>Pseudomonadota</taxon>
        <taxon>Gammaproteobacteria</taxon>
        <taxon>Oceanospirillales</taxon>
        <taxon>Oceanospirillaceae</taxon>
        <taxon>Marinomonas</taxon>
    </lineage>
</organism>
<keyword evidence="4" id="KW-1185">Reference proteome</keyword>
<evidence type="ECO:0000256" key="2">
    <source>
        <dbReference type="SAM" id="SignalP"/>
    </source>
</evidence>
<sequence length="345" mass="38625">MKKFKLQSLALIAGSIMSINAIAAEPEYTFKLHHMLPPVSNAHTNILQPWADKVEAESNGRIKIDIYPAMQLGGKPPQLFDQVRKGVVDITWTVGGYTPGRFPKATVFELPFIPLNARITSMALQEYAEKEMQDELKDVHLLAMHTHFPGSLHSRDKDIKSLEDLKGLKVRAPNKMMADIFSQLGANTIFMPVPSMPSALSKGVIDVTTLPFEVVKPLKIEELAPHHTVFKGDHGFYTQFFIFAMNNDSYAKLPDDLKAVIDRNSGVNLAGFFGDAYDAYEIGANGDAVKRGNTFNSIEGAEFDRWKEKFAPITAQWLKEMNADGYDGQRLLDEAKDLIKKYENF</sequence>
<dbReference type="CDD" id="cd13665">
    <property type="entry name" value="PBP2_TRAP_Dctp3_4"/>
    <property type="match status" value="1"/>
</dbReference>
<dbReference type="STRING" id="1122206.SAMN02745753_00550"/>
<dbReference type="NCBIfam" id="NF037995">
    <property type="entry name" value="TRAP_S1"/>
    <property type="match status" value="1"/>
</dbReference>
<evidence type="ECO:0000313" key="3">
    <source>
        <dbReference type="EMBL" id="SHE63494.1"/>
    </source>
</evidence>
<dbReference type="Proteomes" id="UP000184517">
    <property type="component" value="Unassembled WGS sequence"/>
</dbReference>
<dbReference type="AlphaFoldDB" id="A0A1M4V3C5"/>
<dbReference type="Pfam" id="PF03480">
    <property type="entry name" value="DctP"/>
    <property type="match status" value="1"/>
</dbReference>
<dbReference type="InterPro" id="IPR018389">
    <property type="entry name" value="DctP_fam"/>
</dbReference>
<dbReference type="EMBL" id="FQVF01000003">
    <property type="protein sequence ID" value="SHE63494.1"/>
    <property type="molecule type" value="Genomic_DNA"/>
</dbReference>
<dbReference type="SUPFAM" id="SSF53850">
    <property type="entry name" value="Periplasmic binding protein-like II"/>
    <property type="match status" value="1"/>
</dbReference>
<feature type="chain" id="PRO_5012589831" evidence="2">
    <location>
        <begin position="24"/>
        <end position="345"/>
    </location>
</feature>
<dbReference type="Gene3D" id="3.40.190.170">
    <property type="entry name" value="Bacterial extracellular solute-binding protein, family 7"/>
    <property type="match status" value="1"/>
</dbReference>
<gene>
    <name evidence="3" type="ORF">SAMN02745753_00550</name>
</gene>
<dbReference type="InterPro" id="IPR038404">
    <property type="entry name" value="TRAP_DctP_sf"/>
</dbReference>
<dbReference type="PANTHER" id="PTHR33376:SF15">
    <property type="entry name" value="BLL6794 PROTEIN"/>
    <property type="match status" value="1"/>
</dbReference>
<evidence type="ECO:0000313" key="4">
    <source>
        <dbReference type="Proteomes" id="UP000184517"/>
    </source>
</evidence>
<feature type="signal peptide" evidence="2">
    <location>
        <begin position="1"/>
        <end position="23"/>
    </location>
</feature>
<name>A0A1M4V3C5_9GAMM</name>